<comment type="similarity">
    <text evidence="1">Belongs to the peptidase M20A family.</text>
</comment>
<dbReference type="SUPFAM" id="SSF53187">
    <property type="entry name" value="Zn-dependent exopeptidases"/>
    <property type="match status" value="1"/>
</dbReference>
<evidence type="ECO:0000313" key="4">
    <source>
        <dbReference type="Proteomes" id="UP000076842"/>
    </source>
</evidence>
<keyword evidence="3" id="KW-0378">Hydrolase</keyword>
<evidence type="ECO:0000256" key="1">
    <source>
        <dbReference type="ARBA" id="ARBA00006247"/>
    </source>
</evidence>
<evidence type="ECO:0000259" key="2">
    <source>
        <dbReference type="Pfam" id="PF07687"/>
    </source>
</evidence>
<keyword evidence="4" id="KW-1185">Reference proteome</keyword>
<dbReference type="InterPro" id="IPR017439">
    <property type="entry name" value="Amidohydrolase"/>
</dbReference>
<dbReference type="Pfam" id="PF07687">
    <property type="entry name" value="M20_dimer"/>
    <property type="match status" value="1"/>
</dbReference>
<reference evidence="3 4" key="1">
    <citation type="journal article" date="2016" name="Mol. Biol. Evol.">
        <title>Comparative Genomics of Early-Diverging Mushroom-Forming Fungi Provides Insights into the Origins of Lignocellulose Decay Capabilities.</title>
        <authorList>
            <person name="Nagy L.G."/>
            <person name="Riley R."/>
            <person name="Tritt A."/>
            <person name="Adam C."/>
            <person name="Daum C."/>
            <person name="Floudas D."/>
            <person name="Sun H."/>
            <person name="Yadav J.S."/>
            <person name="Pangilinan J."/>
            <person name="Larsson K.H."/>
            <person name="Matsuura K."/>
            <person name="Barry K."/>
            <person name="Labutti K."/>
            <person name="Kuo R."/>
            <person name="Ohm R.A."/>
            <person name="Bhattacharya S.S."/>
            <person name="Shirouzu T."/>
            <person name="Yoshinaga Y."/>
            <person name="Martin F.M."/>
            <person name="Grigoriev I.V."/>
            <person name="Hibbett D.S."/>
        </authorList>
    </citation>
    <scope>NUCLEOTIDE SEQUENCE [LARGE SCALE GENOMIC DNA]</scope>
    <source>
        <strain evidence="3 4">HHB12733</strain>
    </source>
</reference>
<dbReference type="Gene3D" id="3.40.630.10">
    <property type="entry name" value="Zn peptidases"/>
    <property type="match status" value="1"/>
</dbReference>
<dbReference type="CDD" id="cd05672">
    <property type="entry name" value="M20_ACY1L2-like"/>
    <property type="match status" value="1"/>
</dbReference>
<dbReference type="NCBIfam" id="TIGR01891">
    <property type="entry name" value="amidohydrolases"/>
    <property type="match status" value="1"/>
</dbReference>
<organism evidence="3 4">
    <name type="scientific">Calocera cornea HHB12733</name>
    <dbReference type="NCBI Taxonomy" id="1353952"/>
    <lineage>
        <taxon>Eukaryota</taxon>
        <taxon>Fungi</taxon>
        <taxon>Dikarya</taxon>
        <taxon>Basidiomycota</taxon>
        <taxon>Agaricomycotina</taxon>
        <taxon>Dacrymycetes</taxon>
        <taxon>Dacrymycetales</taxon>
        <taxon>Dacrymycetaceae</taxon>
        <taxon>Calocera</taxon>
    </lineage>
</organism>
<gene>
    <name evidence="3" type="ORF">CALCODRAFT_498848</name>
</gene>
<dbReference type="InterPro" id="IPR036264">
    <property type="entry name" value="Bact_exopeptidase_dim_dom"/>
</dbReference>
<dbReference type="Gene3D" id="3.30.70.360">
    <property type="match status" value="1"/>
</dbReference>
<feature type="domain" description="Peptidase M20 dimerisation" evidence="2">
    <location>
        <begin position="270"/>
        <end position="360"/>
    </location>
</feature>
<dbReference type="PANTHER" id="PTHR30575">
    <property type="entry name" value="PEPTIDASE M20"/>
    <property type="match status" value="1"/>
</dbReference>
<protein>
    <submittedName>
        <fullName evidence="3">Amidohydrolase</fullName>
    </submittedName>
</protein>
<sequence>MEDGVPGCFSFLRRRPAAAAVPAPPQPAQHPHTHYTPPDALCIGSCDFPLPASEGGELDWNWNWSWNGHQPGSPGAAPPPKYSPGQGHAYAFDEAATATVEETIERISAELRVLSLKIHDHPELAFQEKYAHDVLTEFMESHGFEVTRHYLGLETAWLATVTVRSGGRTLGFNSEMDSLPGIGHACGHNLIAIGGVAAAIGVATALKKHNLPGTVSLIGTPAEEGGGGKIILLEKGAYDGFAACLMIHPGPGPARSTGVGSSLAIERIEAEFAGHTAHASAAPWEGRNALDAAFVSYSAISALRQQVKPTHRIHGVVQGKDWAANIIPDYAKMTYIIRAPTYTEVEALAPRLKACFEAGAHATATKVTFGAPTTMYDLFQNGALIAEYRRVCEGRYGMSVSTAQEGAIGGSTDFGNVSYAVPGLHPAFAIPTVQNGGNHTRLFADAAGTKEAHEATLFAAKGIALAGLRVLLDKEFADQVMQDFKAGKPQ</sequence>
<dbReference type="STRING" id="1353952.A0A165EP28"/>
<dbReference type="InterPro" id="IPR011650">
    <property type="entry name" value="Peptidase_M20_dimer"/>
</dbReference>
<dbReference type="InterPro" id="IPR052030">
    <property type="entry name" value="Peptidase_M20/M20A_hydrolases"/>
</dbReference>
<name>A0A165EP28_9BASI</name>
<dbReference type="GO" id="GO:0016805">
    <property type="term" value="F:dipeptidase activity"/>
    <property type="evidence" value="ECO:0007669"/>
    <property type="project" value="TreeGrafter"/>
</dbReference>
<accession>A0A165EP28</accession>
<dbReference type="PANTHER" id="PTHR30575:SF0">
    <property type="entry name" value="XAA-ARG DIPEPTIDASE"/>
    <property type="match status" value="1"/>
</dbReference>
<proteinExistence type="inferred from homology"/>
<dbReference type="EMBL" id="KV423998">
    <property type="protein sequence ID" value="KZT55251.1"/>
    <property type="molecule type" value="Genomic_DNA"/>
</dbReference>
<dbReference type="Proteomes" id="UP000076842">
    <property type="component" value="Unassembled WGS sequence"/>
</dbReference>
<dbReference type="InParanoid" id="A0A165EP28"/>
<evidence type="ECO:0000313" key="3">
    <source>
        <dbReference type="EMBL" id="KZT55251.1"/>
    </source>
</evidence>
<dbReference type="Pfam" id="PF01546">
    <property type="entry name" value="Peptidase_M20"/>
    <property type="match status" value="1"/>
</dbReference>
<dbReference type="OrthoDB" id="6119954at2759"/>
<dbReference type="FunFam" id="3.30.70.360:FF:000004">
    <property type="entry name" value="Peptidase M20 domain-containing protein 2"/>
    <property type="match status" value="1"/>
</dbReference>
<dbReference type="AlphaFoldDB" id="A0A165EP28"/>
<dbReference type="InterPro" id="IPR002933">
    <property type="entry name" value="Peptidase_M20"/>
</dbReference>
<dbReference type="SUPFAM" id="SSF55031">
    <property type="entry name" value="Bacterial exopeptidase dimerisation domain"/>
    <property type="match status" value="1"/>
</dbReference>